<dbReference type="AlphaFoldDB" id="A0A2U8IAQ4"/>
<protein>
    <submittedName>
        <fullName evidence="1">Uncharacterized protein</fullName>
    </submittedName>
</protein>
<dbReference type="KEGG" id="fsm:CCS41_02955"/>
<reference evidence="1 2" key="1">
    <citation type="submission" date="2017-05" db="EMBL/GenBank/DDBJ databases">
        <title>Genome sequence of Candidatus Fukatsuia symbiotica and Candidatus Hamiltonella defensa from Acyrthosiphon pisum strain 5D.</title>
        <authorList>
            <person name="Patel V.A."/>
            <person name="Chevignon G."/>
            <person name="Russell J.A."/>
            <person name="Oliver K.M."/>
        </authorList>
    </citation>
    <scope>NUCLEOTIDE SEQUENCE [LARGE SCALE GENOMIC DNA]</scope>
    <source>
        <strain evidence="1 2">5D</strain>
    </source>
</reference>
<evidence type="ECO:0000313" key="1">
    <source>
        <dbReference type="EMBL" id="AWK15305.1"/>
    </source>
</evidence>
<organism evidence="1 2">
    <name type="scientific">Candidatus Fukatsuia symbiotica</name>
    <dbReference type="NCBI Taxonomy" id="1878942"/>
    <lineage>
        <taxon>Bacteria</taxon>
        <taxon>Pseudomonadati</taxon>
        <taxon>Pseudomonadota</taxon>
        <taxon>Gammaproteobacteria</taxon>
        <taxon>Enterobacterales</taxon>
        <taxon>Yersiniaceae</taxon>
        <taxon>Candidatus Fukatsuia</taxon>
    </lineage>
</organism>
<name>A0A2U8IAQ4_9GAMM</name>
<evidence type="ECO:0000313" key="2">
    <source>
        <dbReference type="Proteomes" id="UP000261875"/>
    </source>
</evidence>
<dbReference type="EMBL" id="CP021659">
    <property type="protein sequence ID" value="AWK15305.1"/>
    <property type="molecule type" value="Genomic_DNA"/>
</dbReference>
<dbReference type="Proteomes" id="UP000261875">
    <property type="component" value="Chromosome"/>
</dbReference>
<gene>
    <name evidence="1" type="ORF">CCS41_02955</name>
</gene>
<sequence length="30" mass="3203">MALHQLPMQFTDIATSIAGGGMPLYLIAIQ</sequence>
<accession>A0A2U8IAQ4</accession>
<proteinExistence type="predicted"/>
<keyword evidence="2" id="KW-1185">Reference proteome</keyword>